<evidence type="ECO:0000256" key="2">
    <source>
        <dbReference type="SAM" id="Phobius"/>
    </source>
</evidence>
<keyword evidence="2" id="KW-1133">Transmembrane helix</keyword>
<proteinExistence type="inferred from homology"/>
<dbReference type="EMBL" id="ALAO01000433">
    <property type="protein sequence ID" value="EKO37405.1"/>
    <property type="molecule type" value="Genomic_DNA"/>
</dbReference>
<comment type="similarity">
    <text evidence="1">Belongs to the protein kinase superfamily. ADCK protein kinase family.</text>
</comment>
<organism evidence="4 5">
    <name type="scientific">Solidesulfovibrio magneticus str. Maddingley MBC34</name>
    <dbReference type="NCBI Taxonomy" id="1206767"/>
    <lineage>
        <taxon>Bacteria</taxon>
        <taxon>Pseudomonadati</taxon>
        <taxon>Thermodesulfobacteriota</taxon>
        <taxon>Desulfovibrionia</taxon>
        <taxon>Desulfovibrionales</taxon>
        <taxon>Desulfovibrionaceae</taxon>
        <taxon>Solidesulfovibrio</taxon>
    </lineage>
</organism>
<dbReference type="InterPro" id="IPR004147">
    <property type="entry name" value="ABC1_dom"/>
</dbReference>
<sequence>FFLKNTIVFFKGRAAMLSLASIPHFARNARRFREIAGVLARYGLAEFLAATDPAFLKDLLVSPSGASLATLTREERLRLALTELGGTAVKLGQILSTRADLVGPELAAELSKLRADTEPDPPEAVERTVREALGAPVEELFESFDPVPMASASIGQVHRARLADGTAVVVKVRHAGIEERVRADLDILMGLAELAERGVVELRLYQPLAVATEMRRTILRELDFVREERNLRHFAANFASEPGVAFPRPYPERCAREVLTMEELVGQPLSRLAGELSPEAAARRTAMARLAADVFLEMIFRDNFFHADPHPGNLLVLPGDRLGILDCGMVGRIDERTRRAMEDALLAVAEGDAEGLTEQVMRIGRLPPGLDRAALRADVEDFVADYASQELGAFDLGGAMADVAAIVRRHGILLPPVVAHLIKVFVVLEGASRTLSPGFSLIDVIAPYAGKIIARRLSPGALFTRARRSWRDWNALVESFPRDAAEILRRAREGRLDVHLVHRGLDATINRLVYGIVTAALFLGSCQVLASRVPPLVFDISLFGALGCAAAVLLGLKLLRAVKRSGELGPDA</sequence>
<evidence type="ECO:0000259" key="3">
    <source>
        <dbReference type="Pfam" id="PF03109"/>
    </source>
</evidence>
<evidence type="ECO:0000313" key="4">
    <source>
        <dbReference type="EMBL" id="EKO37405.1"/>
    </source>
</evidence>
<comment type="caution">
    <text evidence="4">The sequence shown here is derived from an EMBL/GenBank/DDBJ whole genome shotgun (WGS) entry which is preliminary data.</text>
</comment>
<dbReference type="InterPro" id="IPR050154">
    <property type="entry name" value="UbiB_kinase"/>
</dbReference>
<dbReference type="CDD" id="cd05121">
    <property type="entry name" value="ABC1_ADCK3-like"/>
    <property type="match status" value="1"/>
</dbReference>
<dbReference type="AlphaFoldDB" id="K6GKA2"/>
<name>K6GKA2_9BACT</name>
<keyword evidence="4" id="KW-0808">Transferase</keyword>
<dbReference type="Proteomes" id="UP000006272">
    <property type="component" value="Unassembled WGS sequence"/>
</dbReference>
<evidence type="ECO:0000313" key="5">
    <source>
        <dbReference type="Proteomes" id="UP000006272"/>
    </source>
</evidence>
<accession>K6GKA2</accession>
<feature type="domain" description="ABC1 atypical kinase-like" evidence="3">
    <location>
        <begin position="114"/>
        <end position="358"/>
    </location>
</feature>
<protein>
    <submittedName>
        <fullName evidence="4">Putative unusual protein kinase</fullName>
    </submittedName>
</protein>
<reference evidence="4 5" key="1">
    <citation type="submission" date="2012-07" db="EMBL/GenBank/DDBJ databases">
        <title>Draft genome sequence of Desulfovibrio magneticus str. Maddingley MBC34 obtained from a metagenomic sequence of a methanogenic enrichment isolated from coal-seam formation water in Victoria, Australia.</title>
        <authorList>
            <person name="Greenfield P."/>
            <person name="Hendry P."/>
            <person name="Li D."/>
            <person name="Rosewarne C.P."/>
            <person name="Tran-Dinh N."/>
            <person name="Elbourne L.D.H."/>
            <person name="Paulsen I.T."/>
            <person name="Midgley D.J."/>
        </authorList>
    </citation>
    <scope>NUCLEOTIDE SEQUENCE [LARGE SCALE GENOMIC DNA]</scope>
    <source>
        <strain evidence="5">Maddingley MBC34</strain>
    </source>
</reference>
<feature type="transmembrane region" description="Helical" evidence="2">
    <location>
        <begin position="536"/>
        <end position="556"/>
    </location>
</feature>
<keyword evidence="2" id="KW-0472">Membrane</keyword>
<dbReference type="InterPro" id="IPR011009">
    <property type="entry name" value="Kinase-like_dom_sf"/>
</dbReference>
<evidence type="ECO:0000256" key="1">
    <source>
        <dbReference type="ARBA" id="ARBA00009670"/>
    </source>
</evidence>
<keyword evidence="4" id="KW-0418">Kinase</keyword>
<dbReference type="GO" id="GO:0016301">
    <property type="term" value="F:kinase activity"/>
    <property type="evidence" value="ECO:0007669"/>
    <property type="project" value="UniProtKB-KW"/>
</dbReference>
<keyword evidence="2" id="KW-0812">Transmembrane</keyword>
<dbReference type="PATRIC" id="fig|1206767.3.peg.3815"/>
<dbReference type="Pfam" id="PF03109">
    <property type="entry name" value="ABC1"/>
    <property type="match status" value="1"/>
</dbReference>
<dbReference type="PANTHER" id="PTHR10566:SF113">
    <property type="entry name" value="PROTEIN ACTIVITY OF BC1 COMPLEX KINASE 7, CHLOROPLASTIC"/>
    <property type="match status" value="1"/>
</dbReference>
<dbReference type="PANTHER" id="PTHR10566">
    <property type="entry name" value="CHAPERONE-ACTIVITY OF BC1 COMPLEX CABC1 -RELATED"/>
    <property type="match status" value="1"/>
</dbReference>
<feature type="non-terminal residue" evidence="4">
    <location>
        <position position="1"/>
    </location>
</feature>
<gene>
    <name evidence="4" type="ORF">B193_3922</name>
</gene>
<dbReference type="SUPFAM" id="SSF56112">
    <property type="entry name" value="Protein kinase-like (PK-like)"/>
    <property type="match status" value="1"/>
</dbReference>